<gene>
    <name evidence="2" type="ORF">Acr_06g0010030</name>
</gene>
<organism evidence="2 3">
    <name type="scientific">Actinidia rufa</name>
    <dbReference type="NCBI Taxonomy" id="165716"/>
    <lineage>
        <taxon>Eukaryota</taxon>
        <taxon>Viridiplantae</taxon>
        <taxon>Streptophyta</taxon>
        <taxon>Embryophyta</taxon>
        <taxon>Tracheophyta</taxon>
        <taxon>Spermatophyta</taxon>
        <taxon>Magnoliopsida</taxon>
        <taxon>eudicotyledons</taxon>
        <taxon>Gunneridae</taxon>
        <taxon>Pentapetalae</taxon>
        <taxon>asterids</taxon>
        <taxon>Ericales</taxon>
        <taxon>Actinidiaceae</taxon>
        <taxon>Actinidia</taxon>
    </lineage>
</organism>
<evidence type="ECO:0000256" key="1">
    <source>
        <dbReference type="SAM" id="MobiDB-lite"/>
    </source>
</evidence>
<dbReference type="OrthoDB" id="1633296at2759"/>
<keyword evidence="3" id="KW-1185">Reference proteome</keyword>
<name>A0A7J0ERK0_9ERIC</name>
<accession>A0A7J0ERK0</accession>
<feature type="region of interest" description="Disordered" evidence="1">
    <location>
        <begin position="167"/>
        <end position="198"/>
    </location>
</feature>
<dbReference type="Proteomes" id="UP000585474">
    <property type="component" value="Unassembled WGS sequence"/>
</dbReference>
<reference evidence="2 3" key="1">
    <citation type="submission" date="2019-07" db="EMBL/GenBank/DDBJ databases">
        <title>De Novo Assembly of kiwifruit Actinidia rufa.</title>
        <authorList>
            <person name="Sugita-Konishi S."/>
            <person name="Sato K."/>
            <person name="Mori E."/>
            <person name="Abe Y."/>
            <person name="Kisaki G."/>
            <person name="Hamano K."/>
            <person name="Suezawa K."/>
            <person name="Otani M."/>
            <person name="Fukuda T."/>
            <person name="Manabe T."/>
            <person name="Gomi K."/>
            <person name="Tabuchi M."/>
            <person name="Akimitsu K."/>
            <person name="Kataoka I."/>
        </authorList>
    </citation>
    <scope>NUCLEOTIDE SEQUENCE [LARGE SCALE GENOMIC DNA]</scope>
    <source>
        <strain evidence="3">cv. Fuchu</strain>
    </source>
</reference>
<evidence type="ECO:0000313" key="2">
    <source>
        <dbReference type="EMBL" id="GFY89063.1"/>
    </source>
</evidence>
<protein>
    <submittedName>
        <fullName evidence="2">Uncharacterized protein</fullName>
    </submittedName>
</protein>
<evidence type="ECO:0000313" key="3">
    <source>
        <dbReference type="Proteomes" id="UP000585474"/>
    </source>
</evidence>
<proteinExistence type="predicted"/>
<dbReference type="EMBL" id="BJWL01000006">
    <property type="protein sequence ID" value="GFY89063.1"/>
    <property type="molecule type" value="Genomic_DNA"/>
</dbReference>
<sequence>MLHSLPKGETAMMHQGHPHFNNNNTTVVLLNGSNFKKWKQDIEFALGIVDLDLALREPEPATLTDTSIASEKESYAKWDRSNRLSLLAIKRSIPEHLLTGLPETNNAKVLFEAIGQRYQVSSKAETGSLMNELMSLSLPSEFSQIKIAYNTQNESWTVNELIAKQGHGNRKNYKKPEVNTSHKGQDNKNHGQTRNLLGPNATIKKGIKCFFCKKEGHIKKDYHGFKSWLEKKKDQEGGIQKQTEAKHDVTGQHMGPFAKYLQECGIIAQYTMPGSPKQNSAAVFFSKSNKTSNGPKHIEIKDLVRKGDIIIEHIDTEQVMADPLTKGLRPITFSKHVSNMGVIGSFDAFG</sequence>
<comment type="caution">
    <text evidence="2">The sequence shown here is derived from an EMBL/GenBank/DDBJ whole genome shotgun (WGS) entry which is preliminary data.</text>
</comment>
<dbReference type="AlphaFoldDB" id="A0A7J0ERK0"/>